<comment type="similarity">
    <text evidence="2">Belongs to the MotB family.</text>
</comment>
<dbReference type="SUPFAM" id="SSF103088">
    <property type="entry name" value="OmpA-like"/>
    <property type="match status" value="1"/>
</dbReference>
<dbReference type="PANTHER" id="PTHR30329:SF21">
    <property type="entry name" value="LIPOPROTEIN YIAD-RELATED"/>
    <property type="match status" value="1"/>
</dbReference>
<dbReference type="InterPro" id="IPR025713">
    <property type="entry name" value="MotB-like_N_dom"/>
</dbReference>
<dbReference type="CDD" id="cd07185">
    <property type="entry name" value="OmpA_C-like"/>
    <property type="match status" value="1"/>
</dbReference>
<keyword evidence="10" id="KW-0969">Cilium</keyword>
<evidence type="ECO:0000256" key="1">
    <source>
        <dbReference type="ARBA" id="ARBA00004162"/>
    </source>
</evidence>
<evidence type="ECO:0000256" key="7">
    <source>
        <dbReference type="PROSITE-ProRule" id="PRU00473"/>
    </source>
</evidence>
<protein>
    <submittedName>
        <fullName evidence="10">Flagellar motor protein MotB</fullName>
    </submittedName>
</protein>
<dbReference type="AlphaFoldDB" id="A0A858R6D4"/>
<keyword evidence="10" id="KW-0966">Cell projection</keyword>
<evidence type="ECO:0000259" key="9">
    <source>
        <dbReference type="PROSITE" id="PS51123"/>
    </source>
</evidence>
<evidence type="ECO:0000256" key="8">
    <source>
        <dbReference type="SAM" id="Phobius"/>
    </source>
</evidence>
<evidence type="ECO:0000256" key="3">
    <source>
        <dbReference type="ARBA" id="ARBA00022475"/>
    </source>
</evidence>
<dbReference type="Pfam" id="PF13677">
    <property type="entry name" value="MotB_plug"/>
    <property type="match status" value="1"/>
</dbReference>
<dbReference type="InterPro" id="IPR036737">
    <property type="entry name" value="OmpA-like_sf"/>
</dbReference>
<dbReference type="PROSITE" id="PS51123">
    <property type="entry name" value="OMPA_2"/>
    <property type="match status" value="1"/>
</dbReference>
<comment type="subcellular location">
    <subcellularLocation>
        <location evidence="1">Cell membrane</location>
        <topology evidence="1">Single-pass membrane protein</topology>
    </subcellularLocation>
</comment>
<evidence type="ECO:0000313" key="11">
    <source>
        <dbReference type="Proteomes" id="UP000501891"/>
    </source>
</evidence>
<dbReference type="Gene3D" id="3.30.1330.60">
    <property type="entry name" value="OmpA-like domain"/>
    <property type="match status" value="1"/>
</dbReference>
<dbReference type="EMBL" id="CP051775">
    <property type="protein sequence ID" value="QJE73000.1"/>
    <property type="molecule type" value="Genomic_DNA"/>
</dbReference>
<evidence type="ECO:0000256" key="4">
    <source>
        <dbReference type="ARBA" id="ARBA00022692"/>
    </source>
</evidence>
<dbReference type="InterPro" id="IPR006665">
    <property type="entry name" value="OmpA-like"/>
</dbReference>
<dbReference type="PANTHER" id="PTHR30329">
    <property type="entry name" value="STATOR ELEMENT OF FLAGELLAR MOTOR COMPLEX"/>
    <property type="match status" value="1"/>
</dbReference>
<proteinExistence type="inferred from homology"/>
<dbReference type="Pfam" id="PF00691">
    <property type="entry name" value="OmpA"/>
    <property type="match status" value="1"/>
</dbReference>
<keyword evidence="4 8" id="KW-0812">Transmembrane</keyword>
<evidence type="ECO:0000313" key="10">
    <source>
        <dbReference type="EMBL" id="QJE73000.1"/>
    </source>
</evidence>
<gene>
    <name evidence="10" type="ORF">HHL28_07780</name>
</gene>
<organism evidence="10 11">
    <name type="scientific">Aerophototrophica crusticola</name>
    <dbReference type="NCBI Taxonomy" id="1709002"/>
    <lineage>
        <taxon>Bacteria</taxon>
        <taxon>Pseudomonadati</taxon>
        <taxon>Pseudomonadota</taxon>
        <taxon>Alphaproteobacteria</taxon>
        <taxon>Rhodospirillales</taxon>
        <taxon>Rhodospirillaceae</taxon>
        <taxon>Aerophototrophica</taxon>
    </lineage>
</organism>
<accession>A0A858R6D4</accession>
<keyword evidence="3" id="KW-1003">Cell membrane</keyword>
<feature type="transmembrane region" description="Helical" evidence="8">
    <location>
        <begin position="21"/>
        <end position="43"/>
    </location>
</feature>
<keyword evidence="5 8" id="KW-1133">Transmembrane helix</keyword>
<evidence type="ECO:0000256" key="6">
    <source>
        <dbReference type="ARBA" id="ARBA00023136"/>
    </source>
</evidence>
<sequence>MKAGRALMQFSFIGQGPAGKAWLVTFTDLVCLMLTFFVMLYAMSDPDPKRFKALAESVPGQSAPRADGAERAEAAFTAEGLDRGRAIDLGYLGRVFESQLVGKPELVDVRLGRRGDALVVSLPGDLLFRPGSAELSAQGERALFILGGVAGNIGNALDVVGHADPTPTGNLWPSNWELSLARAQAVADSLRRSGYQREMTVRGHGDGRFAEVAPWAEEVERRQLARRVDLVIREHGSGR</sequence>
<feature type="domain" description="OmpA-like" evidence="9">
    <location>
        <begin position="115"/>
        <end position="236"/>
    </location>
</feature>
<keyword evidence="11" id="KW-1185">Reference proteome</keyword>
<keyword evidence="10" id="KW-0282">Flagellum</keyword>
<dbReference type="Proteomes" id="UP000501891">
    <property type="component" value="Chromosome"/>
</dbReference>
<name>A0A858R6D4_9PROT</name>
<dbReference type="GO" id="GO:0005886">
    <property type="term" value="C:plasma membrane"/>
    <property type="evidence" value="ECO:0007669"/>
    <property type="project" value="UniProtKB-SubCell"/>
</dbReference>
<dbReference type="KEGG" id="acru:HHL28_07780"/>
<dbReference type="InterPro" id="IPR050330">
    <property type="entry name" value="Bact_OuterMem_StrucFunc"/>
</dbReference>
<keyword evidence="6 7" id="KW-0472">Membrane</keyword>
<evidence type="ECO:0000256" key="2">
    <source>
        <dbReference type="ARBA" id="ARBA00008914"/>
    </source>
</evidence>
<reference evidence="10" key="1">
    <citation type="submission" date="2020-04" db="EMBL/GenBank/DDBJ databases">
        <title>A desert anoxygenic phototrophic bacterium fixes CO2 using RubisCO under aerobic conditions.</title>
        <authorList>
            <person name="Tang K."/>
        </authorList>
    </citation>
    <scope>NUCLEOTIDE SEQUENCE [LARGE SCALE GENOMIC DNA]</scope>
    <source>
        <strain evidence="10">MIMtkB3</strain>
    </source>
</reference>
<evidence type="ECO:0000256" key="5">
    <source>
        <dbReference type="ARBA" id="ARBA00022989"/>
    </source>
</evidence>